<evidence type="ECO:0000313" key="11">
    <source>
        <dbReference type="Proteomes" id="UP000190312"/>
    </source>
</evidence>
<keyword evidence="5" id="KW-0560">Oxidoreductase</keyword>
<reference evidence="10 11" key="1">
    <citation type="submission" date="2016-10" db="EMBL/GenBank/DDBJ databases">
        <title>Genome sequencing of Aspergillus oryzae BCC7051.</title>
        <authorList>
            <person name="Thammarongtham C."/>
            <person name="Vorapreeda T."/>
            <person name="Nookaew I."/>
            <person name="Srisuk T."/>
            <person name="Land M."/>
            <person name="Jeennor S."/>
            <person name="Laoteng K."/>
        </authorList>
    </citation>
    <scope>NUCLEOTIDE SEQUENCE [LARGE SCALE GENOMIC DNA]</scope>
    <source>
        <strain evidence="10 11">BCC7051</strain>
    </source>
</reference>
<dbReference type="InterPro" id="IPR050121">
    <property type="entry name" value="Cytochrome_P450_monoxygenase"/>
</dbReference>
<evidence type="ECO:0000256" key="5">
    <source>
        <dbReference type="ARBA" id="ARBA00023002"/>
    </source>
</evidence>
<dbReference type="eggNOG" id="KOG0158">
    <property type="taxonomic scope" value="Eukaryota"/>
</dbReference>
<evidence type="ECO:0000313" key="10">
    <source>
        <dbReference type="EMBL" id="OOO05330.1"/>
    </source>
</evidence>
<evidence type="ECO:0000256" key="2">
    <source>
        <dbReference type="ARBA" id="ARBA00010617"/>
    </source>
</evidence>
<keyword evidence="7" id="KW-0503">Monooxygenase</keyword>
<dbReference type="GO" id="GO:0020037">
    <property type="term" value="F:heme binding"/>
    <property type="evidence" value="ECO:0007669"/>
    <property type="project" value="InterPro"/>
</dbReference>
<dbReference type="InterPro" id="IPR001128">
    <property type="entry name" value="Cyt_P450"/>
</dbReference>
<dbReference type="PANTHER" id="PTHR24305">
    <property type="entry name" value="CYTOCHROME P450"/>
    <property type="match status" value="1"/>
</dbReference>
<protein>
    <submittedName>
        <fullName evidence="10">Cytochrome P450</fullName>
    </submittedName>
</protein>
<comment type="similarity">
    <text evidence="2">Belongs to the cytochrome P450 family.</text>
</comment>
<dbReference type="AlphaFoldDB" id="A0A1S9D8A8"/>
<sequence>MVMDQAWTWMALVAIAGLFWITRIFYRLYFHPLAKIPGPKLAAASHLLEFYYDVILGGKFLFQVEKMHQKYGPIVRINPKEVHIIDPTFYNEIYASGMRKRDKYEGFVRSLAADESTVSTVGSEKHRFRRSILQNFFSKRSVMEFSSAIGERVEKLMRRLEVFEKTQTPVALDVVFSALTSDMITYICYGKDWKFLDHKDFNCDIHQAGVDFANFFHFNRFFPWVFMTLRALSPRMLALLIPGRAATFKFQESLLKHAIEMAANEQSDAPSKETEKSRPNVISNLINPSIPYMERSRRRLEDEVITILVAGTEAPVKVLSMAMYYLGSEPAIGEKLRAELKTILPARTSTATYAELEKLPYLHGVVYESLRISDSVIARFPRIAPTETLRYKDHILPPGTPMSCSSYFISRNHDLFPNPEKFDPERWIHAAEKAVSYVSIPPPFHLNVLVGIGNVTLLLNVVSPPRELQSNIMDSLETLRSDLEWSLPQLSNDKEPAGLGTEGLGQSPSQLDVHRRLAASNDQPAGRQGEIETWLSDKQSPLDDLHSELSLGYLVTESYGNDLILLKKTLEPQAKVMSVDSGDSEATTIRVSSVSDVSHQDHEVSSIVTLSRCQPNLSSETCCETIPTTETASETNLAKREQATTSYPYRAQG</sequence>
<comment type="caution">
    <text evidence="10">The sequence shown here is derived from an EMBL/GenBank/DDBJ whole genome shotgun (WGS) entry which is preliminary data.</text>
</comment>
<evidence type="ECO:0000256" key="1">
    <source>
        <dbReference type="ARBA" id="ARBA00001971"/>
    </source>
</evidence>
<keyword evidence="4" id="KW-0479">Metal-binding</keyword>
<keyword evidence="9" id="KW-1133">Transmembrane helix</keyword>
<dbReference type="EMBL" id="MKZY01000009">
    <property type="protein sequence ID" value="OOO05330.1"/>
    <property type="molecule type" value="Genomic_DNA"/>
</dbReference>
<name>A0A1S9D8A8_ASPOZ</name>
<keyword evidence="9" id="KW-0812">Transmembrane</keyword>
<dbReference type="VEuPathDB" id="FungiDB:AO090120000444"/>
<evidence type="ECO:0000256" key="9">
    <source>
        <dbReference type="SAM" id="Phobius"/>
    </source>
</evidence>
<evidence type="ECO:0000256" key="6">
    <source>
        <dbReference type="ARBA" id="ARBA00023004"/>
    </source>
</evidence>
<organism evidence="10 11">
    <name type="scientific">Aspergillus oryzae</name>
    <name type="common">Yellow koji mold</name>
    <dbReference type="NCBI Taxonomy" id="5062"/>
    <lineage>
        <taxon>Eukaryota</taxon>
        <taxon>Fungi</taxon>
        <taxon>Dikarya</taxon>
        <taxon>Ascomycota</taxon>
        <taxon>Pezizomycotina</taxon>
        <taxon>Eurotiomycetes</taxon>
        <taxon>Eurotiomycetidae</taxon>
        <taxon>Eurotiales</taxon>
        <taxon>Aspergillaceae</taxon>
        <taxon>Aspergillus</taxon>
        <taxon>Aspergillus subgen. Circumdati</taxon>
    </lineage>
</organism>
<feature type="region of interest" description="Disordered" evidence="8">
    <location>
        <begin position="633"/>
        <end position="653"/>
    </location>
</feature>
<evidence type="ECO:0000256" key="4">
    <source>
        <dbReference type="ARBA" id="ARBA00022723"/>
    </source>
</evidence>
<dbReference type="InterPro" id="IPR036396">
    <property type="entry name" value="Cyt_P450_sf"/>
</dbReference>
<dbReference type="PANTHER" id="PTHR24305:SF157">
    <property type="entry name" value="N-ACETYLTRYPTOPHAN 6-HYDROXYLASE IVOC-RELATED"/>
    <property type="match status" value="1"/>
</dbReference>
<dbReference type="Gene3D" id="1.10.630.10">
    <property type="entry name" value="Cytochrome P450"/>
    <property type="match status" value="1"/>
</dbReference>
<dbReference type="OrthoDB" id="3945418at2759"/>
<keyword evidence="3" id="KW-0349">Heme</keyword>
<proteinExistence type="inferred from homology"/>
<gene>
    <name evidence="10" type="ORF">OAory_01068460</name>
</gene>
<feature type="transmembrane region" description="Helical" evidence="9">
    <location>
        <begin position="6"/>
        <end position="26"/>
    </location>
</feature>
<accession>A0A1S9D8A8</accession>
<dbReference type="VEuPathDB" id="FungiDB:AO090120000443"/>
<dbReference type="Proteomes" id="UP000190312">
    <property type="component" value="Unassembled WGS sequence"/>
</dbReference>
<dbReference type="SUPFAM" id="SSF48264">
    <property type="entry name" value="Cytochrome P450"/>
    <property type="match status" value="1"/>
</dbReference>
<evidence type="ECO:0000256" key="3">
    <source>
        <dbReference type="ARBA" id="ARBA00022617"/>
    </source>
</evidence>
<evidence type="ECO:0000256" key="7">
    <source>
        <dbReference type="ARBA" id="ARBA00023033"/>
    </source>
</evidence>
<comment type="cofactor">
    <cofactor evidence="1">
        <name>heme</name>
        <dbReference type="ChEBI" id="CHEBI:30413"/>
    </cofactor>
</comment>
<dbReference type="GO" id="GO:0005506">
    <property type="term" value="F:iron ion binding"/>
    <property type="evidence" value="ECO:0007669"/>
    <property type="project" value="InterPro"/>
</dbReference>
<dbReference type="GO" id="GO:0016705">
    <property type="term" value="F:oxidoreductase activity, acting on paired donors, with incorporation or reduction of molecular oxygen"/>
    <property type="evidence" value="ECO:0007669"/>
    <property type="project" value="InterPro"/>
</dbReference>
<keyword evidence="9" id="KW-0472">Membrane</keyword>
<dbReference type="CDD" id="cd11062">
    <property type="entry name" value="CYP58-like"/>
    <property type="match status" value="1"/>
</dbReference>
<dbReference type="GO" id="GO:0004497">
    <property type="term" value="F:monooxygenase activity"/>
    <property type="evidence" value="ECO:0007669"/>
    <property type="project" value="UniProtKB-KW"/>
</dbReference>
<dbReference type="PRINTS" id="PR00463">
    <property type="entry name" value="EP450I"/>
</dbReference>
<evidence type="ECO:0000256" key="8">
    <source>
        <dbReference type="SAM" id="MobiDB-lite"/>
    </source>
</evidence>
<keyword evidence="6" id="KW-0408">Iron</keyword>
<dbReference type="Pfam" id="PF00067">
    <property type="entry name" value="p450"/>
    <property type="match status" value="1"/>
</dbReference>
<dbReference type="InterPro" id="IPR002401">
    <property type="entry name" value="Cyt_P450_E_grp-I"/>
</dbReference>